<name>A0ACB9HKV1_9ASTR</name>
<evidence type="ECO:0000313" key="1">
    <source>
        <dbReference type="EMBL" id="KAI3796048.1"/>
    </source>
</evidence>
<protein>
    <submittedName>
        <fullName evidence="1">Uncharacterized protein</fullName>
    </submittedName>
</protein>
<accession>A0ACB9HKV1</accession>
<sequence length="71" mass="8037">MVPSSSPGVPSEHYDIRKQCEGSLCNDFSDMENLLSKKYVKDDLGVGDIDYDSSSHVVYQTMIMDWLDEKS</sequence>
<evidence type="ECO:0000313" key="2">
    <source>
        <dbReference type="Proteomes" id="UP001056120"/>
    </source>
</evidence>
<proteinExistence type="predicted"/>
<reference evidence="2" key="1">
    <citation type="journal article" date="2022" name="Mol. Ecol. Resour.">
        <title>The genomes of chicory, endive, great burdock and yacon provide insights into Asteraceae palaeo-polyploidization history and plant inulin production.</title>
        <authorList>
            <person name="Fan W."/>
            <person name="Wang S."/>
            <person name="Wang H."/>
            <person name="Wang A."/>
            <person name="Jiang F."/>
            <person name="Liu H."/>
            <person name="Zhao H."/>
            <person name="Xu D."/>
            <person name="Zhang Y."/>
        </authorList>
    </citation>
    <scope>NUCLEOTIDE SEQUENCE [LARGE SCALE GENOMIC DNA]</scope>
    <source>
        <strain evidence="2">cv. Yunnan</strain>
    </source>
</reference>
<reference evidence="1 2" key="2">
    <citation type="journal article" date="2022" name="Mol. Ecol. Resour.">
        <title>The genomes of chicory, endive, great burdock and yacon provide insights into Asteraceae paleo-polyploidization history and plant inulin production.</title>
        <authorList>
            <person name="Fan W."/>
            <person name="Wang S."/>
            <person name="Wang H."/>
            <person name="Wang A."/>
            <person name="Jiang F."/>
            <person name="Liu H."/>
            <person name="Zhao H."/>
            <person name="Xu D."/>
            <person name="Zhang Y."/>
        </authorList>
    </citation>
    <scope>NUCLEOTIDE SEQUENCE [LARGE SCALE GENOMIC DNA]</scope>
    <source>
        <strain evidence="2">cv. Yunnan</strain>
        <tissue evidence="1">Leaves</tissue>
    </source>
</reference>
<dbReference type="Proteomes" id="UP001056120">
    <property type="component" value="Linkage Group LG12"/>
</dbReference>
<organism evidence="1 2">
    <name type="scientific">Smallanthus sonchifolius</name>
    <dbReference type="NCBI Taxonomy" id="185202"/>
    <lineage>
        <taxon>Eukaryota</taxon>
        <taxon>Viridiplantae</taxon>
        <taxon>Streptophyta</taxon>
        <taxon>Embryophyta</taxon>
        <taxon>Tracheophyta</taxon>
        <taxon>Spermatophyta</taxon>
        <taxon>Magnoliopsida</taxon>
        <taxon>eudicotyledons</taxon>
        <taxon>Gunneridae</taxon>
        <taxon>Pentapetalae</taxon>
        <taxon>asterids</taxon>
        <taxon>campanulids</taxon>
        <taxon>Asterales</taxon>
        <taxon>Asteraceae</taxon>
        <taxon>Asteroideae</taxon>
        <taxon>Heliantheae alliance</taxon>
        <taxon>Millerieae</taxon>
        <taxon>Smallanthus</taxon>
    </lineage>
</organism>
<dbReference type="EMBL" id="CM042029">
    <property type="protein sequence ID" value="KAI3796048.1"/>
    <property type="molecule type" value="Genomic_DNA"/>
</dbReference>
<keyword evidence="2" id="KW-1185">Reference proteome</keyword>
<gene>
    <name evidence="1" type="ORF">L1987_38709</name>
</gene>
<comment type="caution">
    <text evidence="1">The sequence shown here is derived from an EMBL/GenBank/DDBJ whole genome shotgun (WGS) entry which is preliminary data.</text>
</comment>